<protein>
    <submittedName>
        <fullName evidence="1">Uncharacterized protein</fullName>
    </submittedName>
</protein>
<sequence>QNPINYQKLLENDWREWEVSTLKDIYEDTADVWNRMKLAIANVEINQKKQIAFQKIKERTLLKAKRRKDNEERVRLKLLKKEQRLRFQRLKLEIQGKILNITVITAPPRGLKTTKKSRGHHARFGF</sequence>
<evidence type="ECO:0000313" key="1">
    <source>
        <dbReference type="EMBL" id="JAS19104.1"/>
    </source>
</evidence>
<gene>
    <name evidence="1" type="ORF">g.917</name>
</gene>
<dbReference type="EMBL" id="GEDC01018194">
    <property type="protein sequence ID" value="JAS19104.1"/>
    <property type="molecule type" value="Transcribed_RNA"/>
</dbReference>
<feature type="non-terminal residue" evidence="1">
    <location>
        <position position="1"/>
    </location>
</feature>
<reference evidence="1" key="1">
    <citation type="submission" date="2015-12" db="EMBL/GenBank/DDBJ databases">
        <title>De novo transcriptome assembly of four potential Pierce s Disease insect vectors from Arizona vineyards.</title>
        <authorList>
            <person name="Tassone E.E."/>
        </authorList>
    </citation>
    <scope>NUCLEOTIDE SEQUENCE</scope>
</reference>
<organism evidence="1">
    <name type="scientific">Clastoptera arizonana</name>
    <name type="common">Arizona spittle bug</name>
    <dbReference type="NCBI Taxonomy" id="38151"/>
    <lineage>
        <taxon>Eukaryota</taxon>
        <taxon>Metazoa</taxon>
        <taxon>Ecdysozoa</taxon>
        <taxon>Arthropoda</taxon>
        <taxon>Hexapoda</taxon>
        <taxon>Insecta</taxon>
        <taxon>Pterygota</taxon>
        <taxon>Neoptera</taxon>
        <taxon>Paraneoptera</taxon>
        <taxon>Hemiptera</taxon>
        <taxon>Auchenorrhyncha</taxon>
        <taxon>Cercopoidea</taxon>
        <taxon>Clastopteridae</taxon>
        <taxon>Clastoptera</taxon>
    </lineage>
</organism>
<accession>A0A1B6D0A8</accession>
<dbReference type="AlphaFoldDB" id="A0A1B6D0A8"/>
<proteinExistence type="predicted"/>
<name>A0A1B6D0A8_9HEMI</name>